<dbReference type="PANTHER" id="PTHR47053:SF1">
    <property type="entry name" value="MUREIN DD-ENDOPEPTIDASE MEPH-RELATED"/>
    <property type="match status" value="1"/>
</dbReference>
<comment type="caution">
    <text evidence="6">The sequence shown here is derived from an EMBL/GenBank/DDBJ whole genome shotgun (WGS) entry which is preliminary data.</text>
</comment>
<dbReference type="SUPFAM" id="SSF54001">
    <property type="entry name" value="Cysteine proteinases"/>
    <property type="match status" value="1"/>
</dbReference>
<evidence type="ECO:0000256" key="3">
    <source>
        <dbReference type="ARBA" id="ARBA00022801"/>
    </source>
</evidence>
<dbReference type="Gene3D" id="3.90.1720.10">
    <property type="entry name" value="endopeptidase domain like (from Nostoc punctiforme)"/>
    <property type="match status" value="1"/>
</dbReference>
<evidence type="ECO:0000259" key="5">
    <source>
        <dbReference type="PROSITE" id="PS51935"/>
    </source>
</evidence>
<comment type="similarity">
    <text evidence="1">Belongs to the peptidase C40 family.</text>
</comment>
<protein>
    <submittedName>
        <fullName evidence="6">Cell wall hydrolase</fullName>
    </submittedName>
</protein>
<dbReference type="Proteomes" id="UP000031967">
    <property type="component" value="Unassembled WGS sequence"/>
</dbReference>
<accession>A0ABR5ABW9</accession>
<keyword evidence="7" id="KW-1185">Reference proteome</keyword>
<name>A0ABR5ABW9_9BACL</name>
<dbReference type="PROSITE" id="PS51935">
    <property type="entry name" value="NLPC_P60"/>
    <property type="match status" value="1"/>
</dbReference>
<keyword evidence="3 6" id="KW-0378">Hydrolase</keyword>
<feature type="domain" description="NlpC/P60" evidence="5">
    <location>
        <begin position="194"/>
        <end position="322"/>
    </location>
</feature>
<sequence length="322" mass="36831">MAFMKLIVTLTLFQKDFFTRKKRVFTNISLITRNALNYLPLKDVMEILEYDIFRNRTNCMLITDGSELVTIPKNGATAKREGVSFRIDPLIMINKERFISLRSVNRLLNVDFLVNRKAKRVFIRQPGRYIITIKGDTVKKLSRLLNTSVKKLLSINKNLKEPIPSGIKVTIPTIDFDAIPQVKSSEKAKIKQEPEKAPAIIALGRSLMGTRYQFGAGPYPRSKRFDCSSFTQYIFGKNGVSLPRTSSSQARVGRRITQKEIEAGDLIFFRRDRYSDNRIGHVGVDIGGGKMINTYKSPPGVTITKWRSPYWLKRYVTAREIL</sequence>
<gene>
    <name evidence="6" type="ORF">SD70_26230</name>
</gene>
<dbReference type="Pfam" id="PF00877">
    <property type="entry name" value="NLPC_P60"/>
    <property type="match status" value="1"/>
</dbReference>
<evidence type="ECO:0000256" key="4">
    <source>
        <dbReference type="ARBA" id="ARBA00022807"/>
    </source>
</evidence>
<dbReference type="InterPro" id="IPR000064">
    <property type="entry name" value="NLP_P60_dom"/>
</dbReference>
<evidence type="ECO:0000256" key="1">
    <source>
        <dbReference type="ARBA" id="ARBA00007074"/>
    </source>
</evidence>
<dbReference type="InterPro" id="IPR038765">
    <property type="entry name" value="Papain-like_cys_pep_sf"/>
</dbReference>
<evidence type="ECO:0000256" key="2">
    <source>
        <dbReference type="ARBA" id="ARBA00022670"/>
    </source>
</evidence>
<dbReference type="RefSeq" id="WP_041051132.1">
    <property type="nucleotide sequence ID" value="NZ_JXAK01000060.1"/>
</dbReference>
<reference evidence="6 7" key="1">
    <citation type="submission" date="2014-12" db="EMBL/GenBank/DDBJ databases">
        <title>Draft genome sequence of Paenibacillus kamchatkensis strain B-2647.</title>
        <authorList>
            <person name="Karlyshev A.V."/>
            <person name="Kudryashova E.B."/>
        </authorList>
    </citation>
    <scope>NUCLEOTIDE SEQUENCE [LARGE SCALE GENOMIC DNA]</scope>
    <source>
        <strain evidence="6 7">VKM B-2647</strain>
    </source>
</reference>
<dbReference type="InterPro" id="IPR051202">
    <property type="entry name" value="Peptidase_C40"/>
</dbReference>
<dbReference type="GO" id="GO:0016787">
    <property type="term" value="F:hydrolase activity"/>
    <property type="evidence" value="ECO:0007669"/>
    <property type="project" value="UniProtKB-KW"/>
</dbReference>
<proteinExistence type="inferred from homology"/>
<keyword evidence="2" id="KW-0645">Protease</keyword>
<dbReference type="PANTHER" id="PTHR47053">
    <property type="entry name" value="MUREIN DD-ENDOPEPTIDASE MEPH-RELATED"/>
    <property type="match status" value="1"/>
</dbReference>
<evidence type="ECO:0000313" key="6">
    <source>
        <dbReference type="EMBL" id="KIL38466.1"/>
    </source>
</evidence>
<dbReference type="EMBL" id="JXAK01000060">
    <property type="protein sequence ID" value="KIL38466.1"/>
    <property type="molecule type" value="Genomic_DNA"/>
</dbReference>
<keyword evidence="4" id="KW-0788">Thiol protease</keyword>
<organism evidence="6 7">
    <name type="scientific">Gordoniibacillus kamchatkensis</name>
    <dbReference type="NCBI Taxonomy" id="1590651"/>
    <lineage>
        <taxon>Bacteria</taxon>
        <taxon>Bacillati</taxon>
        <taxon>Bacillota</taxon>
        <taxon>Bacilli</taxon>
        <taxon>Bacillales</taxon>
        <taxon>Paenibacillaceae</taxon>
        <taxon>Gordoniibacillus</taxon>
    </lineage>
</organism>
<evidence type="ECO:0000313" key="7">
    <source>
        <dbReference type="Proteomes" id="UP000031967"/>
    </source>
</evidence>